<dbReference type="InterPro" id="IPR009594">
    <property type="entry name" value="Tscrpt_reg_HTH_AraC_N"/>
</dbReference>
<dbReference type="InterPro" id="IPR018060">
    <property type="entry name" value="HTH_AraC"/>
</dbReference>
<dbReference type="PROSITE" id="PS01124">
    <property type="entry name" value="HTH_ARAC_FAMILY_2"/>
    <property type="match status" value="1"/>
</dbReference>
<sequence>MSEIARLMAALAPKSGTFATVIPGIRVFRADSYRSRRPMYYWQGIMIVGQGRKRLFIEDNVLEYNPQQPLVMTVPMPVECETFASADEPTLVMMVDIDAQQLSHVIHQLSQHYRLPVTQDMSRQPGVFLTQNSELLNCCIERLLCALQSPLEAAVLGEGIVQELLFRILLSENAAPLYALASAHSRLARIDKALQFMHRHYSDTVEVEHLAELVNMSSSAFHRCFREVTASSPIQYLKKLRLNRARELLLQGARVKQAAAGVGYESAAQFSREFKRYFNQSPGNYARTPEEFQ</sequence>
<keyword evidence="1" id="KW-0805">Transcription regulation</keyword>
<dbReference type="PANTHER" id="PTHR43436">
    <property type="entry name" value="ARAC-FAMILY TRANSCRIPTIONAL REGULATOR"/>
    <property type="match status" value="1"/>
</dbReference>
<dbReference type="OrthoDB" id="34150at2"/>
<dbReference type="PANTHER" id="PTHR43436:SF2">
    <property type="entry name" value="ARAC_XYLS FAMILY TRANSCRIPTIONAL REGULATOR"/>
    <property type="match status" value="1"/>
</dbReference>
<evidence type="ECO:0000313" key="5">
    <source>
        <dbReference type="EMBL" id="TCN87023.1"/>
    </source>
</evidence>
<gene>
    <name evidence="5" type="ORF">EDC91_10525</name>
</gene>
<dbReference type="Pfam" id="PF06719">
    <property type="entry name" value="AraC_N"/>
    <property type="match status" value="1"/>
</dbReference>
<evidence type="ECO:0000259" key="4">
    <source>
        <dbReference type="PROSITE" id="PS01124"/>
    </source>
</evidence>
<accession>A0A4V2RSS1</accession>
<comment type="caution">
    <text evidence="5">The sequence shown here is derived from an EMBL/GenBank/DDBJ whole genome shotgun (WGS) entry which is preliminary data.</text>
</comment>
<keyword evidence="3" id="KW-0804">Transcription</keyword>
<keyword evidence="6" id="KW-1185">Reference proteome</keyword>
<evidence type="ECO:0000313" key="6">
    <source>
        <dbReference type="Proteomes" id="UP000294832"/>
    </source>
</evidence>
<dbReference type="Gene3D" id="1.10.10.60">
    <property type="entry name" value="Homeodomain-like"/>
    <property type="match status" value="2"/>
</dbReference>
<name>A0A4V2RSS1_9GAMM</name>
<evidence type="ECO:0000256" key="3">
    <source>
        <dbReference type="ARBA" id="ARBA00023163"/>
    </source>
</evidence>
<dbReference type="RefSeq" id="WP_133038198.1">
    <property type="nucleotide sequence ID" value="NZ_SLWF01000005.1"/>
</dbReference>
<dbReference type="SUPFAM" id="SSF46689">
    <property type="entry name" value="Homeodomain-like"/>
    <property type="match status" value="2"/>
</dbReference>
<dbReference type="PROSITE" id="PS00041">
    <property type="entry name" value="HTH_ARAC_FAMILY_1"/>
    <property type="match status" value="1"/>
</dbReference>
<reference evidence="5 6" key="1">
    <citation type="submission" date="2019-03" db="EMBL/GenBank/DDBJ databases">
        <title>Freshwater and sediment microbial communities from various areas in North America, analyzing microbe dynamics in response to fracking.</title>
        <authorList>
            <person name="Lamendella R."/>
        </authorList>
    </citation>
    <scope>NUCLEOTIDE SEQUENCE [LARGE SCALE GENOMIC DNA]</scope>
    <source>
        <strain evidence="5 6">74A</strain>
    </source>
</reference>
<keyword evidence="2 5" id="KW-0238">DNA-binding</keyword>
<dbReference type="Proteomes" id="UP000294832">
    <property type="component" value="Unassembled WGS sequence"/>
</dbReference>
<dbReference type="Pfam" id="PF12833">
    <property type="entry name" value="HTH_18"/>
    <property type="match status" value="1"/>
</dbReference>
<dbReference type="InterPro" id="IPR009057">
    <property type="entry name" value="Homeodomain-like_sf"/>
</dbReference>
<dbReference type="GO" id="GO:0043565">
    <property type="term" value="F:sequence-specific DNA binding"/>
    <property type="evidence" value="ECO:0007669"/>
    <property type="project" value="InterPro"/>
</dbReference>
<dbReference type="SMART" id="SM00342">
    <property type="entry name" value="HTH_ARAC"/>
    <property type="match status" value="1"/>
</dbReference>
<evidence type="ECO:0000256" key="1">
    <source>
        <dbReference type="ARBA" id="ARBA00023015"/>
    </source>
</evidence>
<feature type="domain" description="HTH araC/xylS-type" evidence="4">
    <location>
        <begin position="191"/>
        <end position="288"/>
    </location>
</feature>
<dbReference type="InterPro" id="IPR018062">
    <property type="entry name" value="HTH_AraC-typ_CS"/>
</dbReference>
<organism evidence="5 6">
    <name type="scientific">Shewanella fodinae</name>
    <dbReference type="NCBI Taxonomy" id="552357"/>
    <lineage>
        <taxon>Bacteria</taxon>
        <taxon>Pseudomonadati</taxon>
        <taxon>Pseudomonadota</taxon>
        <taxon>Gammaproteobacteria</taxon>
        <taxon>Alteromonadales</taxon>
        <taxon>Shewanellaceae</taxon>
        <taxon>Shewanella</taxon>
    </lineage>
</organism>
<dbReference type="EMBL" id="SLWF01000005">
    <property type="protein sequence ID" value="TCN87023.1"/>
    <property type="molecule type" value="Genomic_DNA"/>
</dbReference>
<proteinExistence type="predicted"/>
<dbReference type="AlphaFoldDB" id="A0A4V2RSS1"/>
<protein>
    <submittedName>
        <fullName evidence="5">AraC-like DNA-binding protein</fullName>
    </submittedName>
</protein>
<evidence type="ECO:0000256" key="2">
    <source>
        <dbReference type="ARBA" id="ARBA00023125"/>
    </source>
</evidence>
<dbReference type="GO" id="GO:0003700">
    <property type="term" value="F:DNA-binding transcription factor activity"/>
    <property type="evidence" value="ECO:0007669"/>
    <property type="project" value="InterPro"/>
</dbReference>